<name>A0A6J6F3S3_9ZZZZ</name>
<keyword evidence="8" id="KW-0067">ATP-binding</keyword>
<dbReference type="Gene3D" id="1.10.10.160">
    <property type="match status" value="1"/>
</dbReference>
<dbReference type="PROSITE" id="PS51217">
    <property type="entry name" value="UVRD_HELICASE_CTER"/>
    <property type="match status" value="1"/>
</dbReference>
<accession>A0A6J6F3S3</accession>
<organism evidence="17">
    <name type="scientific">freshwater metagenome</name>
    <dbReference type="NCBI Taxonomy" id="449393"/>
    <lineage>
        <taxon>unclassified sequences</taxon>
        <taxon>metagenomes</taxon>
        <taxon>ecological metagenomes</taxon>
    </lineage>
</organism>
<dbReference type="InterPro" id="IPR011604">
    <property type="entry name" value="PDDEXK-like_dom_sf"/>
</dbReference>
<dbReference type="GO" id="GO:0043138">
    <property type="term" value="F:3'-5' DNA helicase activity"/>
    <property type="evidence" value="ECO:0007669"/>
    <property type="project" value="UniProtKB-EC"/>
</dbReference>
<evidence type="ECO:0000256" key="3">
    <source>
        <dbReference type="ARBA" id="ARBA00022741"/>
    </source>
</evidence>
<comment type="catalytic activity">
    <reaction evidence="14">
        <text>ATP + H2O = ADP + phosphate + H(+)</text>
        <dbReference type="Rhea" id="RHEA:13065"/>
        <dbReference type="ChEBI" id="CHEBI:15377"/>
        <dbReference type="ChEBI" id="CHEBI:15378"/>
        <dbReference type="ChEBI" id="CHEBI:30616"/>
        <dbReference type="ChEBI" id="CHEBI:43474"/>
        <dbReference type="ChEBI" id="CHEBI:456216"/>
        <dbReference type="EC" id="5.6.2.4"/>
    </reaction>
</comment>
<protein>
    <recommendedName>
        <fullName evidence="13">DNA 3'-5' helicase</fullName>
        <ecNumber evidence="13">5.6.2.4</ecNumber>
    </recommendedName>
</protein>
<keyword evidence="2" id="KW-0540">Nuclease</keyword>
<evidence type="ECO:0000256" key="2">
    <source>
        <dbReference type="ARBA" id="ARBA00022722"/>
    </source>
</evidence>
<dbReference type="Gene3D" id="3.40.50.300">
    <property type="entry name" value="P-loop containing nucleotide triphosphate hydrolases"/>
    <property type="match status" value="2"/>
</dbReference>
<dbReference type="PANTHER" id="PTHR11070:SF59">
    <property type="entry name" value="DNA 3'-5' HELICASE"/>
    <property type="match status" value="1"/>
</dbReference>
<dbReference type="Gene3D" id="1.10.486.10">
    <property type="entry name" value="PCRA, domain 4"/>
    <property type="match status" value="1"/>
</dbReference>
<dbReference type="PROSITE" id="PS51198">
    <property type="entry name" value="UVRD_HELICASE_ATP_BIND"/>
    <property type="match status" value="1"/>
</dbReference>
<dbReference type="Pfam" id="PF13361">
    <property type="entry name" value="UvrD_C"/>
    <property type="match status" value="1"/>
</dbReference>
<dbReference type="InterPro" id="IPR027417">
    <property type="entry name" value="P-loop_NTPase"/>
</dbReference>
<proteinExistence type="inferred from homology"/>
<evidence type="ECO:0000259" key="15">
    <source>
        <dbReference type="PROSITE" id="PS51198"/>
    </source>
</evidence>
<keyword evidence="6" id="KW-0347">Helicase</keyword>
<evidence type="ECO:0000256" key="13">
    <source>
        <dbReference type="ARBA" id="ARBA00034808"/>
    </source>
</evidence>
<dbReference type="InterPro" id="IPR038726">
    <property type="entry name" value="PDDEXK_AddAB-type"/>
</dbReference>
<dbReference type="GO" id="GO:0005829">
    <property type="term" value="C:cytosol"/>
    <property type="evidence" value="ECO:0007669"/>
    <property type="project" value="TreeGrafter"/>
</dbReference>
<evidence type="ECO:0000256" key="8">
    <source>
        <dbReference type="ARBA" id="ARBA00022840"/>
    </source>
</evidence>
<evidence type="ECO:0000256" key="11">
    <source>
        <dbReference type="ARBA" id="ARBA00023235"/>
    </source>
</evidence>
<dbReference type="Pfam" id="PF00580">
    <property type="entry name" value="UvrD-helicase"/>
    <property type="match status" value="1"/>
</dbReference>
<dbReference type="GO" id="GO:0033202">
    <property type="term" value="C:DNA helicase complex"/>
    <property type="evidence" value="ECO:0007669"/>
    <property type="project" value="TreeGrafter"/>
</dbReference>
<dbReference type="PANTHER" id="PTHR11070">
    <property type="entry name" value="UVRD / RECB / PCRA DNA HELICASE FAMILY MEMBER"/>
    <property type="match status" value="1"/>
</dbReference>
<evidence type="ECO:0000256" key="9">
    <source>
        <dbReference type="ARBA" id="ARBA00023125"/>
    </source>
</evidence>
<evidence type="ECO:0000256" key="7">
    <source>
        <dbReference type="ARBA" id="ARBA00022839"/>
    </source>
</evidence>
<evidence type="ECO:0000313" key="17">
    <source>
        <dbReference type="EMBL" id="CAB4582249.1"/>
    </source>
</evidence>
<evidence type="ECO:0000256" key="5">
    <source>
        <dbReference type="ARBA" id="ARBA00022801"/>
    </source>
</evidence>
<keyword evidence="3" id="KW-0547">Nucleotide-binding</keyword>
<feature type="domain" description="UvrD-like helicase C-terminal" evidence="16">
    <location>
        <begin position="298"/>
        <end position="609"/>
    </location>
</feature>
<evidence type="ECO:0000256" key="14">
    <source>
        <dbReference type="ARBA" id="ARBA00048988"/>
    </source>
</evidence>
<dbReference type="SUPFAM" id="SSF52540">
    <property type="entry name" value="P-loop containing nucleoside triphosphate hydrolases"/>
    <property type="match status" value="1"/>
</dbReference>
<evidence type="ECO:0000256" key="6">
    <source>
        <dbReference type="ARBA" id="ARBA00022806"/>
    </source>
</evidence>
<dbReference type="InterPro" id="IPR000212">
    <property type="entry name" value="DNA_helicase_UvrD/REP"/>
</dbReference>
<evidence type="ECO:0000256" key="1">
    <source>
        <dbReference type="ARBA" id="ARBA00009922"/>
    </source>
</evidence>
<comment type="catalytic activity">
    <reaction evidence="12">
        <text>Couples ATP hydrolysis with the unwinding of duplex DNA by translocating in the 3'-5' direction.</text>
        <dbReference type="EC" id="5.6.2.4"/>
    </reaction>
</comment>
<dbReference type="Gene3D" id="3.90.320.10">
    <property type="match status" value="1"/>
</dbReference>
<evidence type="ECO:0000256" key="4">
    <source>
        <dbReference type="ARBA" id="ARBA00022763"/>
    </source>
</evidence>
<keyword evidence="10" id="KW-0234">DNA repair</keyword>
<dbReference type="AlphaFoldDB" id="A0A6J6F3S3"/>
<keyword evidence="5" id="KW-0378">Hydrolase</keyword>
<dbReference type="GO" id="GO:0003677">
    <property type="term" value="F:DNA binding"/>
    <property type="evidence" value="ECO:0007669"/>
    <property type="project" value="UniProtKB-KW"/>
</dbReference>
<dbReference type="InterPro" id="IPR013986">
    <property type="entry name" value="DExx_box_DNA_helicase_dom_sf"/>
</dbReference>
<dbReference type="GO" id="GO:0004527">
    <property type="term" value="F:exonuclease activity"/>
    <property type="evidence" value="ECO:0007669"/>
    <property type="project" value="UniProtKB-KW"/>
</dbReference>
<gene>
    <name evidence="17" type="ORF">UFOPK1747_00656</name>
</gene>
<keyword evidence="7" id="KW-0269">Exonuclease</keyword>
<dbReference type="EC" id="5.6.2.4" evidence="13"/>
<dbReference type="GO" id="GO:0000725">
    <property type="term" value="P:recombinational repair"/>
    <property type="evidence" value="ECO:0007669"/>
    <property type="project" value="TreeGrafter"/>
</dbReference>
<evidence type="ECO:0000256" key="10">
    <source>
        <dbReference type="ARBA" id="ARBA00023204"/>
    </source>
</evidence>
<dbReference type="GO" id="GO:0005524">
    <property type="term" value="F:ATP binding"/>
    <property type="evidence" value="ECO:0007669"/>
    <property type="project" value="UniProtKB-KW"/>
</dbReference>
<dbReference type="Pfam" id="PF12705">
    <property type="entry name" value="PDDEXK_1"/>
    <property type="match status" value="1"/>
</dbReference>
<evidence type="ECO:0000256" key="12">
    <source>
        <dbReference type="ARBA" id="ARBA00034617"/>
    </source>
</evidence>
<evidence type="ECO:0000259" key="16">
    <source>
        <dbReference type="PROSITE" id="PS51217"/>
    </source>
</evidence>
<comment type="similarity">
    <text evidence="1">Belongs to the helicase family. UvrD subfamily.</text>
</comment>
<dbReference type="InterPro" id="IPR014017">
    <property type="entry name" value="DNA_helicase_UvrD-like_C"/>
</dbReference>
<reference evidence="17" key="1">
    <citation type="submission" date="2020-05" db="EMBL/GenBank/DDBJ databases">
        <authorList>
            <person name="Chiriac C."/>
            <person name="Salcher M."/>
            <person name="Ghai R."/>
            <person name="Kavagutti S V."/>
        </authorList>
    </citation>
    <scope>NUCLEOTIDE SEQUENCE</scope>
</reference>
<dbReference type="EMBL" id="CAEZTV010000095">
    <property type="protein sequence ID" value="CAB4582249.1"/>
    <property type="molecule type" value="Genomic_DNA"/>
</dbReference>
<keyword evidence="9" id="KW-0238">DNA-binding</keyword>
<keyword evidence="11" id="KW-0413">Isomerase</keyword>
<dbReference type="InterPro" id="IPR014016">
    <property type="entry name" value="UvrD-like_ATP-bd"/>
</dbReference>
<sequence>MAQTQIIKPKLAKLNLVRATEVKSKSLEFTDSQLQVIKHRNSPLLITGAAGSGKTTTLINAISDRIDEGCDPNTILAITYGRESASKLRDQIATANPKRHIVNEPIARTFHSIAFLILNESQRKYVLLSGAEQDAEIRQLLLMDAQKEAAQPGSTDWPQELVAALTTRGFAKELRDFIGRATERGSSPAELIKFADKYGQKYWPAICKFWSRYQGAVALRNETTTHSLNRIDPSEIIIAASEKLEKNPQLQEKYKKLFPIIYVDEFQESDRGQRKLLELLAGPELHIFADPKSAVGRFRGADPENLLIDLEKMGVTNTVNLDQVFRKVTSQQVAKLSSAAEEANYIAHQFRSAHLKENLPWSQMAVILRSPGSQVAALQRAFAVNNVPVEIDAMALSLADNPAIKPILTIAQIALKQIQLIPANWDQISELLQSPFAGADAIAIRQMRIALSKAERANHGESAKSSTELILDALTSPSIAIEWEQATSLKRLNDLISSANKSLKSKGDISDLLWTIWSNAKNYEGELISQSWRDAALAGGVNGAIADANLDAVIQLFEVARRFTERMPGAKPQLFINQLLGEKILSDAITATAQRNEVVKVLTVHSAKGQQWQFVALAGMQEGVWPNLKQRGSLLGSERLVEIFRHGISNPQALDAISASGLQEDEARLLNVATTRASDKLLITAVQQEDNEPSRYFVKFAGEDIEFTQPQRAITQTALVAELRKILSNADDSSQQQFAARALKTLAENGARNADPKNWLGSLAISDESPVVQADEQLRISPSYLESFDQCGVKWMLERSGGRDSDSTAQVLGSAIHVLAAQFKEDPKLTVDQLQDRLKGAWSLIDMNQGWIKDYEYRRASTMLHKFFIWQVSNKNKLVDVERRFEFQLGSAKVTGSIDRLELTAENKFYIVDLKTGQSAISVEDAKKNKQLQVYQLAVVENGFEPKLETNQVAGAELLFVGDQKTKTASTRPQPEIDADLVRSELIDSAKGMSAGIFTAKINERCRSCSLKLACPIQPQGRRVIE</sequence>
<feature type="domain" description="UvrD-like helicase ATP-binding" evidence="15">
    <location>
        <begin position="27"/>
        <end position="328"/>
    </location>
</feature>
<keyword evidence="4" id="KW-0227">DNA damage</keyword>